<keyword evidence="3" id="KW-1185">Reference proteome</keyword>
<reference evidence="2 3" key="1">
    <citation type="submission" date="2018-07" db="EMBL/GenBank/DDBJ databases">
        <title>Section-level genome sequencing of Aspergillus section Nigri to investigate inter- and intra-species variation.</title>
        <authorList>
            <consortium name="DOE Joint Genome Institute"/>
            <person name="Vesth T.C."/>
            <person name="Nybo J.L."/>
            <person name="Theobald S."/>
            <person name="Frisvad J.C."/>
            <person name="Larsen T.O."/>
            <person name="Nielsen K.F."/>
            <person name="Hoof J.B."/>
            <person name="Brandl J."/>
            <person name="Salamov A."/>
            <person name="Riley R."/>
            <person name="Gladden J.M."/>
            <person name="Phatale P."/>
            <person name="Nielsen M.T."/>
            <person name="Lyhne E.K."/>
            <person name="Kogle M.E."/>
            <person name="Strasser K."/>
            <person name="McDonnell E."/>
            <person name="Barry K."/>
            <person name="Clum A."/>
            <person name="Chen C."/>
            <person name="Nolan M."/>
            <person name="Sandor L."/>
            <person name="Kuo A."/>
            <person name="Lipzen A."/>
            <person name="Hainaut M."/>
            <person name="Drula E."/>
            <person name="Tsang A."/>
            <person name="Magnuson J.K."/>
            <person name="Henrissat B."/>
            <person name="Wiebenga A."/>
            <person name="Simmons B.A."/>
            <person name="Makela M.R."/>
            <person name="De vries R.P."/>
            <person name="Grigoriev I.V."/>
            <person name="Mortensen U.H."/>
            <person name="Baker S.E."/>
            <person name="Andersen M.R."/>
        </authorList>
    </citation>
    <scope>NUCLEOTIDE SEQUENCE [LARGE SCALE GENOMIC DNA]</scope>
    <source>
        <strain evidence="2 3">ATCC 13157</strain>
    </source>
</reference>
<name>A0A370PRT0_ASPPH</name>
<evidence type="ECO:0000313" key="3">
    <source>
        <dbReference type="Proteomes" id="UP000254937"/>
    </source>
</evidence>
<accession>A0A370PRT0</accession>
<feature type="region of interest" description="Disordered" evidence="1">
    <location>
        <begin position="1"/>
        <end position="26"/>
    </location>
</feature>
<sequence>MGRRAVRSDTIPYAFTHGQSKPAGRSIDVGKRDRFRVSDNNQRSLCLEKVTAGAPAASSVSRWSHPKWCHGQQSTSSRGRTPGTVKSFMIAFIVQDILGLPTVDSKRNFPHFFPSQPRGPFAKLTRDTSLPRKPLSWTEPAQGCLLMPNYHTLNQTVGSMV</sequence>
<dbReference type="Proteomes" id="UP000254937">
    <property type="component" value="Unassembled WGS sequence"/>
</dbReference>
<organism evidence="2 3">
    <name type="scientific">Aspergillus phoenicis ATCC 13157</name>
    <dbReference type="NCBI Taxonomy" id="1353007"/>
    <lineage>
        <taxon>Eukaryota</taxon>
        <taxon>Fungi</taxon>
        <taxon>Dikarya</taxon>
        <taxon>Ascomycota</taxon>
        <taxon>Pezizomycotina</taxon>
        <taxon>Eurotiomycetes</taxon>
        <taxon>Eurotiomycetidae</taxon>
        <taxon>Eurotiales</taxon>
        <taxon>Aspergillaceae</taxon>
        <taxon>Aspergillus</taxon>
    </lineage>
</organism>
<dbReference type="AlphaFoldDB" id="A0A370PRT0"/>
<evidence type="ECO:0000313" key="2">
    <source>
        <dbReference type="EMBL" id="RDK44899.1"/>
    </source>
</evidence>
<evidence type="ECO:0000256" key="1">
    <source>
        <dbReference type="SAM" id="MobiDB-lite"/>
    </source>
</evidence>
<protein>
    <submittedName>
        <fullName evidence="2">Uncharacterized protein</fullName>
    </submittedName>
</protein>
<proteinExistence type="predicted"/>
<gene>
    <name evidence="2" type="ORF">M752DRAFT_263737</name>
</gene>
<dbReference type="EMBL" id="KZ851848">
    <property type="protein sequence ID" value="RDK44899.1"/>
    <property type="molecule type" value="Genomic_DNA"/>
</dbReference>